<sequence>MTDKETLTSNIKAEAANLGFFACGIAHAEPVDRQTADKFMKWIELKGHASMAYMANHTDKRLNPTLLMPEAKSIICVAMNYTPHEMMDIKEYRLAAYAYGKDYHDIMKDKLRKLATTIPSDNIKICCDTAPILEKYWAMKAGIGWIGKNHLLTIPHAGNMFFLGEIITDIEMIYDSPGTNRCGTCRACLDACPTKALHDCDEKRIGNDNAENIFRAETCLSYQTIENRGALSEKAERGMGNYIYGCDRCLTACPWNTFAKPCTEPRLQPSHELMNMKKAQWHDLSVDRYRRLFKGSAVKRAKYDGLMRNIIAVKNRQE</sequence>
<evidence type="ECO:0000256" key="3">
    <source>
        <dbReference type="ARBA" id="ARBA00022694"/>
    </source>
</evidence>
<dbReference type="Pfam" id="PF13484">
    <property type="entry name" value="Fer4_16"/>
    <property type="match status" value="1"/>
</dbReference>
<proteinExistence type="predicted"/>
<evidence type="ECO:0000256" key="5">
    <source>
        <dbReference type="ARBA" id="ARBA00022785"/>
    </source>
</evidence>
<feature type="domain" description="4Fe-4S ferredoxin-type" evidence="9">
    <location>
        <begin position="170"/>
        <end position="203"/>
    </location>
</feature>
<dbReference type="Gene3D" id="3.30.70.20">
    <property type="match status" value="1"/>
</dbReference>
<keyword evidence="8" id="KW-0411">Iron-sulfur</keyword>
<evidence type="ECO:0000256" key="2">
    <source>
        <dbReference type="ARBA" id="ARBA00022490"/>
    </source>
</evidence>
<protein>
    <submittedName>
        <fullName evidence="10">tRNA epoxyqueuosine(34) reductase QueG</fullName>
        <ecNumber evidence="10">1.17.99.6</ecNumber>
    </submittedName>
</protein>
<dbReference type="GO" id="GO:0052693">
    <property type="term" value="F:epoxyqueuosine reductase activity"/>
    <property type="evidence" value="ECO:0007669"/>
    <property type="project" value="UniProtKB-EC"/>
</dbReference>
<dbReference type="EC" id="1.17.99.6" evidence="10"/>
<evidence type="ECO:0000256" key="6">
    <source>
        <dbReference type="ARBA" id="ARBA00023002"/>
    </source>
</evidence>
<name>A0ABX2AQC6_9BACT</name>
<keyword evidence="4" id="KW-0479">Metal-binding</keyword>
<dbReference type="PROSITE" id="PS00198">
    <property type="entry name" value="4FE4S_FER_1"/>
    <property type="match status" value="1"/>
</dbReference>
<dbReference type="Pfam" id="PF08331">
    <property type="entry name" value="QueG_DUF1730"/>
    <property type="match status" value="1"/>
</dbReference>
<comment type="caution">
    <text evidence="10">The sequence shown here is derived from an EMBL/GenBank/DDBJ whole genome shotgun (WGS) entry which is preliminary data.</text>
</comment>
<accession>A0ABX2AQC6</accession>
<evidence type="ECO:0000313" key="10">
    <source>
        <dbReference type="EMBL" id="NPD92141.1"/>
    </source>
</evidence>
<evidence type="ECO:0000256" key="8">
    <source>
        <dbReference type="ARBA" id="ARBA00023014"/>
    </source>
</evidence>
<keyword evidence="5" id="KW-0671">Queuosine biosynthesis</keyword>
<reference evidence="10 11" key="1">
    <citation type="submission" date="2020-05" db="EMBL/GenBank/DDBJ databases">
        <title>Distinct polysaccharide utilization as determinants for interspecies competition between intestinal Prevotella spp.</title>
        <authorList>
            <person name="Galvez E.J.C."/>
            <person name="Iljazovic A."/>
            <person name="Strowig T."/>
        </authorList>
    </citation>
    <scope>NUCLEOTIDE SEQUENCE [LARGE SCALE GENOMIC DNA]</scope>
    <source>
        <strain evidence="10 11">PMUR</strain>
    </source>
</reference>
<dbReference type="PANTHER" id="PTHR30002">
    <property type="entry name" value="EPOXYQUEUOSINE REDUCTASE"/>
    <property type="match status" value="1"/>
</dbReference>
<evidence type="ECO:0000313" key="11">
    <source>
        <dbReference type="Proteomes" id="UP000714420"/>
    </source>
</evidence>
<organism evidence="10 11">
    <name type="scientific">Xylanibacter muris</name>
    <dbReference type="NCBI Taxonomy" id="2736290"/>
    <lineage>
        <taxon>Bacteria</taxon>
        <taxon>Pseudomonadati</taxon>
        <taxon>Bacteroidota</taxon>
        <taxon>Bacteroidia</taxon>
        <taxon>Bacteroidales</taxon>
        <taxon>Prevotellaceae</taxon>
        <taxon>Xylanibacter</taxon>
    </lineage>
</organism>
<dbReference type="InterPro" id="IPR013542">
    <property type="entry name" value="QueG_DUF1730"/>
</dbReference>
<keyword evidence="1" id="KW-0004">4Fe-4S</keyword>
<evidence type="ECO:0000259" key="9">
    <source>
        <dbReference type="PROSITE" id="PS51379"/>
    </source>
</evidence>
<dbReference type="PROSITE" id="PS51379">
    <property type="entry name" value="4FE4S_FER_2"/>
    <property type="match status" value="1"/>
</dbReference>
<keyword evidence="2" id="KW-0963">Cytoplasm</keyword>
<dbReference type="EMBL" id="JABKKF010000005">
    <property type="protein sequence ID" value="NPD92141.1"/>
    <property type="molecule type" value="Genomic_DNA"/>
</dbReference>
<dbReference type="Proteomes" id="UP000714420">
    <property type="component" value="Unassembled WGS sequence"/>
</dbReference>
<dbReference type="InterPro" id="IPR017900">
    <property type="entry name" value="4Fe4S_Fe_S_CS"/>
</dbReference>
<dbReference type="SUPFAM" id="SSF46548">
    <property type="entry name" value="alpha-helical ferredoxin"/>
    <property type="match status" value="1"/>
</dbReference>
<dbReference type="InterPro" id="IPR004453">
    <property type="entry name" value="QueG"/>
</dbReference>
<dbReference type="InterPro" id="IPR017896">
    <property type="entry name" value="4Fe4S_Fe-S-bd"/>
</dbReference>
<keyword evidence="11" id="KW-1185">Reference proteome</keyword>
<dbReference type="PANTHER" id="PTHR30002:SF4">
    <property type="entry name" value="EPOXYQUEUOSINE REDUCTASE"/>
    <property type="match status" value="1"/>
</dbReference>
<keyword evidence="7" id="KW-0408">Iron</keyword>
<evidence type="ECO:0000256" key="4">
    <source>
        <dbReference type="ARBA" id="ARBA00022723"/>
    </source>
</evidence>
<dbReference type="RefSeq" id="WP_172275481.1">
    <property type="nucleotide sequence ID" value="NZ_CASGMU010000004.1"/>
</dbReference>
<keyword evidence="6 10" id="KW-0560">Oxidoreductase</keyword>
<evidence type="ECO:0000256" key="7">
    <source>
        <dbReference type="ARBA" id="ARBA00023004"/>
    </source>
</evidence>
<evidence type="ECO:0000256" key="1">
    <source>
        <dbReference type="ARBA" id="ARBA00022485"/>
    </source>
</evidence>
<keyword evidence="3" id="KW-0819">tRNA processing</keyword>
<gene>
    <name evidence="10" type="primary">queG</name>
    <name evidence="10" type="ORF">HPS56_07205</name>
</gene>
<dbReference type="NCBIfam" id="TIGR00276">
    <property type="entry name" value="tRNA epoxyqueuosine(34) reductase QueG"/>
    <property type="match status" value="1"/>
</dbReference>